<name>I1H223_BRADI</name>
<evidence type="ECO:0000313" key="7">
    <source>
        <dbReference type="Proteomes" id="UP000008810"/>
    </source>
</evidence>
<dbReference type="HOGENOM" id="CLU_013139_0_0_1"/>
<dbReference type="GO" id="GO:0003700">
    <property type="term" value="F:DNA-binding transcription factor activity"/>
    <property type="evidence" value="ECO:0000318"/>
    <property type="project" value="GO_Central"/>
</dbReference>
<reference evidence="5 6" key="1">
    <citation type="journal article" date="2010" name="Nature">
        <title>Genome sequencing and analysis of the model grass Brachypodium distachyon.</title>
        <authorList>
            <consortium name="International Brachypodium Initiative"/>
        </authorList>
    </citation>
    <scope>NUCLEOTIDE SEQUENCE [LARGE SCALE GENOMIC DNA]</scope>
    <source>
        <strain evidence="5 6">Bd21</strain>
    </source>
</reference>
<dbReference type="GeneID" id="100841394"/>
<keyword evidence="1" id="KW-0805">Transcription regulation</keyword>
<feature type="compositionally biased region" description="Polar residues" evidence="4">
    <location>
        <begin position="1"/>
        <end position="13"/>
    </location>
</feature>
<dbReference type="RefSeq" id="XP_010228145.1">
    <property type="nucleotide sequence ID" value="XM_010229843.3"/>
</dbReference>
<feature type="region of interest" description="SAW" evidence="3">
    <location>
        <begin position="465"/>
        <end position="536"/>
    </location>
</feature>
<organism evidence="5">
    <name type="scientific">Brachypodium distachyon</name>
    <name type="common">Purple false brome</name>
    <name type="synonym">Trachynia distachya</name>
    <dbReference type="NCBI Taxonomy" id="15368"/>
    <lineage>
        <taxon>Eukaryota</taxon>
        <taxon>Viridiplantae</taxon>
        <taxon>Streptophyta</taxon>
        <taxon>Embryophyta</taxon>
        <taxon>Tracheophyta</taxon>
        <taxon>Spermatophyta</taxon>
        <taxon>Magnoliopsida</taxon>
        <taxon>Liliopsida</taxon>
        <taxon>Poales</taxon>
        <taxon>Poaceae</taxon>
        <taxon>BOP clade</taxon>
        <taxon>Pooideae</taxon>
        <taxon>Stipodae</taxon>
        <taxon>Brachypodieae</taxon>
        <taxon>Brachypodium</taxon>
    </lineage>
</organism>
<dbReference type="OMA" id="CHRGDLP"/>
<reference evidence="6" key="3">
    <citation type="submission" date="2018-08" db="UniProtKB">
        <authorList>
            <consortium name="EnsemblPlants"/>
        </authorList>
    </citation>
    <scope>IDENTIFICATION</scope>
    <source>
        <strain evidence="6">cv. Bd21</strain>
    </source>
</reference>
<dbReference type="InterPro" id="IPR005202">
    <property type="entry name" value="TF_GRAS"/>
</dbReference>
<dbReference type="PROSITE" id="PS50985">
    <property type="entry name" value="GRAS"/>
    <property type="match status" value="1"/>
</dbReference>
<dbReference type="FunCoup" id="I1H223">
    <property type="interactions" value="40"/>
</dbReference>
<dbReference type="GO" id="GO:0043565">
    <property type="term" value="F:sequence-specific DNA binding"/>
    <property type="evidence" value="ECO:0000318"/>
    <property type="project" value="GO_Central"/>
</dbReference>
<dbReference type="KEGG" id="bdi:100841394"/>
<evidence type="ECO:0000256" key="3">
    <source>
        <dbReference type="PROSITE-ProRule" id="PRU01191"/>
    </source>
</evidence>
<accession>I1H223</accession>
<keyword evidence="7" id="KW-1185">Reference proteome</keyword>
<comment type="caution">
    <text evidence="3">Lacks conserved residue(s) required for the propagation of feature annotation.</text>
</comment>
<feature type="region of interest" description="Disordered" evidence="4">
    <location>
        <begin position="1"/>
        <end position="67"/>
    </location>
</feature>
<dbReference type="EnsemblPlants" id="KQK20066">
    <property type="protein sequence ID" value="KQK20066"/>
    <property type="gene ID" value="BRADI_1g52240v3"/>
</dbReference>
<feature type="compositionally biased region" description="Low complexity" evidence="4">
    <location>
        <begin position="49"/>
        <end position="58"/>
    </location>
</feature>
<dbReference type="Pfam" id="PF03514">
    <property type="entry name" value="GRAS"/>
    <property type="match status" value="1"/>
</dbReference>
<gene>
    <name evidence="6" type="primary">LOC100841394</name>
    <name evidence="5" type="ORF">BRADI_1g52240v3</name>
</gene>
<dbReference type="PANTHER" id="PTHR31636">
    <property type="entry name" value="OSJNBA0084A10.13 PROTEIN-RELATED"/>
    <property type="match status" value="1"/>
</dbReference>
<reference evidence="5" key="2">
    <citation type="submission" date="2017-06" db="EMBL/GenBank/DDBJ databases">
        <title>WGS assembly of Brachypodium distachyon.</title>
        <authorList>
            <consortium name="The International Brachypodium Initiative"/>
            <person name="Lucas S."/>
            <person name="Harmon-Smith M."/>
            <person name="Lail K."/>
            <person name="Tice H."/>
            <person name="Grimwood J."/>
            <person name="Bruce D."/>
            <person name="Barry K."/>
            <person name="Shu S."/>
            <person name="Lindquist E."/>
            <person name="Wang M."/>
            <person name="Pitluck S."/>
            <person name="Vogel J.P."/>
            <person name="Garvin D.F."/>
            <person name="Mockler T.C."/>
            <person name="Schmutz J."/>
            <person name="Rokhsar D."/>
            <person name="Bevan M.W."/>
        </authorList>
    </citation>
    <scope>NUCLEOTIDE SEQUENCE</scope>
    <source>
        <strain evidence="5">Bd21</strain>
    </source>
</reference>
<dbReference type="EMBL" id="CM000880">
    <property type="protein sequence ID" value="KQK20066.1"/>
    <property type="molecule type" value="Genomic_DNA"/>
</dbReference>
<protein>
    <submittedName>
        <fullName evidence="5 6">Uncharacterized protein</fullName>
    </submittedName>
</protein>
<evidence type="ECO:0000313" key="6">
    <source>
        <dbReference type="EnsemblPlants" id="KQK20066"/>
    </source>
</evidence>
<evidence type="ECO:0000256" key="1">
    <source>
        <dbReference type="ARBA" id="ARBA00023015"/>
    </source>
</evidence>
<proteinExistence type="inferred from homology"/>
<dbReference type="eggNOG" id="ENOG502QQQC">
    <property type="taxonomic scope" value="Eukaryota"/>
</dbReference>
<comment type="similarity">
    <text evidence="3">Belongs to the GRAS family.</text>
</comment>
<dbReference type="GO" id="GO:0005634">
    <property type="term" value="C:nucleus"/>
    <property type="evidence" value="ECO:0000318"/>
    <property type="project" value="GO_Central"/>
</dbReference>
<dbReference type="STRING" id="15368.I1H223"/>
<keyword evidence="2" id="KW-0804">Transcription</keyword>
<evidence type="ECO:0000256" key="2">
    <source>
        <dbReference type="ARBA" id="ARBA00023163"/>
    </source>
</evidence>
<dbReference type="Proteomes" id="UP000008810">
    <property type="component" value="Chromosome 1"/>
</dbReference>
<evidence type="ECO:0000256" key="4">
    <source>
        <dbReference type="SAM" id="MobiDB-lite"/>
    </source>
</evidence>
<dbReference type="GO" id="GO:0006355">
    <property type="term" value="P:regulation of DNA-templated transcription"/>
    <property type="evidence" value="ECO:0000318"/>
    <property type="project" value="GO_Central"/>
</dbReference>
<dbReference type="OrthoDB" id="666726at2759"/>
<dbReference type="AlphaFoldDB" id="I1H223"/>
<sequence length="537" mass="55916">MSSSSRGNLNNQDLDGGAAAKRLRGSSSSSKSPPEPTSVLYNRSPSPPTSSSHSSSAAPEPPPISAEDWDAVFLSAGPAMAVPASAAPHHSQAQEDSSFLRWIMDTGYADGDADAFGFKSSTGAAFFDPSFLNPQSPAPQQQQEELFALPQQLPLPAVAQREEILEPQGAVDELLEAARLADAGDSTGAREILARLNHHGLLPPSPPPPGHPPLLRAAALLRDALLLRLLPPGSGSGSVRPQPSPLDVALKLAAHKAMADASPAVQFASFTSTQAFLDAAGAGGVHLVDFDLGFGAHWPPLMQELAHSSRRASPSAPAAALKLTALVSASGSPMELRLSQESLTRFAADLGIPFEFAALTFDPSSPMPGLSLSADETVAVHVTVGGVTSAVSPATLRLIKQLRPAIVVCVDHGGGCDMPLPSHALNVLRSSAALLESLAAGGASPDVVTKVEQFVLRPRVERGLVPAGGDKLPPWRSLFASAGFAPLQLSNAAEAQAECLLRRTAASHGFHAEKRQPGELALCWRRSELVSVSAWRC</sequence>
<evidence type="ECO:0000313" key="5">
    <source>
        <dbReference type="EMBL" id="KQK20066.1"/>
    </source>
</evidence>
<dbReference type="Gramene" id="KQK20066">
    <property type="protein sequence ID" value="KQK20066"/>
    <property type="gene ID" value="BRADI_1g52240v3"/>
</dbReference>